<dbReference type="EMBL" id="PDTV01000005">
    <property type="protein sequence ID" value="PIE83368.1"/>
    <property type="molecule type" value="Genomic_DNA"/>
</dbReference>
<dbReference type="Gene3D" id="3.90.1580.10">
    <property type="entry name" value="paralog of FGE (formylglycine-generating enzyme)"/>
    <property type="match status" value="1"/>
</dbReference>
<reference evidence="3 4" key="1">
    <citation type="submission" date="2017-10" db="EMBL/GenBank/DDBJ databases">
        <title>Novel microbial diversity and functional potential in the marine mammal oral microbiome.</title>
        <authorList>
            <person name="Dudek N.K."/>
            <person name="Sun C.L."/>
            <person name="Burstein D."/>
            <person name="Kantor R.S."/>
            <person name="Aliaga Goltsman D.S."/>
            <person name="Bik E.M."/>
            <person name="Thomas B.C."/>
            <person name="Banfield J.F."/>
            <person name="Relman D.A."/>
        </authorList>
    </citation>
    <scope>NUCLEOTIDE SEQUENCE [LARGE SCALE GENOMIC DNA]</scope>
    <source>
        <strain evidence="3">DOLJORAL78_50_517</strain>
    </source>
</reference>
<feature type="domain" description="Protein kinase" evidence="2">
    <location>
        <begin position="80"/>
        <end position="356"/>
    </location>
</feature>
<dbReference type="Pfam" id="PF00069">
    <property type="entry name" value="Pkinase"/>
    <property type="match status" value="1"/>
</dbReference>
<dbReference type="InterPro" id="IPR042095">
    <property type="entry name" value="SUMF_sf"/>
</dbReference>
<protein>
    <recommendedName>
        <fullName evidence="2">Protein kinase domain-containing protein</fullName>
    </recommendedName>
</protein>
<dbReference type="InterPro" id="IPR051043">
    <property type="entry name" value="Sulfatase_Mod_Factor_Kinase"/>
</dbReference>
<comment type="caution">
    <text evidence="3">The sequence shown here is derived from an EMBL/GenBank/DDBJ whole genome shotgun (WGS) entry which is preliminary data.</text>
</comment>
<dbReference type="InterPro" id="IPR000719">
    <property type="entry name" value="Prot_kinase_dom"/>
</dbReference>
<dbReference type="GO" id="GO:0004672">
    <property type="term" value="F:protein kinase activity"/>
    <property type="evidence" value="ECO:0007669"/>
    <property type="project" value="InterPro"/>
</dbReference>
<feature type="region of interest" description="Disordered" evidence="1">
    <location>
        <begin position="388"/>
        <end position="409"/>
    </location>
</feature>
<dbReference type="PROSITE" id="PS50011">
    <property type="entry name" value="PROTEIN_KINASE_DOM"/>
    <property type="match status" value="1"/>
</dbReference>
<dbReference type="SUPFAM" id="SSF56112">
    <property type="entry name" value="Protein kinase-like (PK-like)"/>
    <property type="match status" value="1"/>
</dbReference>
<dbReference type="InterPro" id="IPR005532">
    <property type="entry name" value="SUMF_dom"/>
</dbReference>
<proteinExistence type="predicted"/>
<accession>A0A2G6PFP4</accession>
<dbReference type="PANTHER" id="PTHR23150:SF19">
    <property type="entry name" value="FORMYLGLYCINE-GENERATING ENZYME"/>
    <property type="match status" value="1"/>
</dbReference>
<evidence type="ECO:0000259" key="2">
    <source>
        <dbReference type="PROSITE" id="PS50011"/>
    </source>
</evidence>
<dbReference type="Proteomes" id="UP000229278">
    <property type="component" value="Unassembled WGS sequence"/>
</dbReference>
<dbReference type="Pfam" id="PF03781">
    <property type="entry name" value="FGE-sulfatase"/>
    <property type="match status" value="1"/>
</dbReference>
<dbReference type="GO" id="GO:0005524">
    <property type="term" value="F:ATP binding"/>
    <property type="evidence" value="ECO:0007669"/>
    <property type="project" value="InterPro"/>
</dbReference>
<evidence type="ECO:0000313" key="3">
    <source>
        <dbReference type="EMBL" id="PIE83368.1"/>
    </source>
</evidence>
<dbReference type="SUPFAM" id="SSF56436">
    <property type="entry name" value="C-type lectin-like"/>
    <property type="match status" value="1"/>
</dbReference>
<dbReference type="InterPro" id="IPR016187">
    <property type="entry name" value="CTDL_fold"/>
</dbReference>
<dbReference type="GO" id="GO:0120147">
    <property type="term" value="F:formylglycine-generating oxidase activity"/>
    <property type="evidence" value="ECO:0007669"/>
    <property type="project" value="TreeGrafter"/>
</dbReference>
<organism evidence="3 4">
    <name type="scientific">Candidatus Contendibacter odensensis</name>
    <dbReference type="NCBI Taxonomy" id="1400860"/>
    <lineage>
        <taxon>Bacteria</taxon>
        <taxon>Pseudomonadati</taxon>
        <taxon>Pseudomonadota</taxon>
        <taxon>Gammaproteobacteria</taxon>
        <taxon>Candidatus Competibacteraceae</taxon>
        <taxon>Candidatus Contendibacter</taxon>
    </lineage>
</organism>
<gene>
    <name evidence="3" type="ORF">CSA09_02550</name>
</gene>
<dbReference type="SMART" id="SM00220">
    <property type="entry name" value="S_TKc"/>
    <property type="match status" value="1"/>
</dbReference>
<dbReference type="InterPro" id="IPR011009">
    <property type="entry name" value="Kinase-like_dom_sf"/>
</dbReference>
<evidence type="ECO:0000313" key="4">
    <source>
        <dbReference type="Proteomes" id="UP000229278"/>
    </source>
</evidence>
<dbReference type="Gene3D" id="1.10.510.10">
    <property type="entry name" value="Transferase(Phosphotransferase) domain 1"/>
    <property type="match status" value="1"/>
</dbReference>
<dbReference type="AlphaFoldDB" id="A0A2G6PFP4"/>
<dbReference type="PANTHER" id="PTHR23150">
    <property type="entry name" value="SULFATASE MODIFYING FACTOR 1, 2"/>
    <property type="match status" value="1"/>
</dbReference>
<evidence type="ECO:0000256" key="1">
    <source>
        <dbReference type="SAM" id="MobiDB-lite"/>
    </source>
</evidence>
<sequence>MDIKLEAEIKDLADAYLAGDLDEAALARSIEALLSAAGSDIADTLMDDDAHVNELVPGVVIGPPECRVRLLHDLSGHQRVWLAQLIGLAEAFRVVKVFRPDQRISTAGVGSNEDERSVRADLVGLRTYLAKVRARVDLAVKLTHPNIVKIYGWRQGAGGWPFVEMGYVSSQKGSTLEQLIEQKGTEGFAWGTIVQWLRPVAAALDYAHQEHRLAHQHLDADSVFVSSDGEVKLLGFGVATEVHEPRSVLFSVKSLSAETTAESASSKTMFRRDVYALALLIYRLLSGRSAYEVQAHYPNVISRPPGLTDEAWRTLRQGLAYPSELCPAEAGAFVASLEKAQRVRKTAQQLRKPSFLAQYRWLVAGVGVAVFAGTAGLFAYKAQSPEVGPPIEQPSPVEARPQPAVSPAEQDKWRYAGREENAEYEADRRAFESAQRENTQVAYQLYLQRCPRCGYGQEAKEAIEKLAFQEKVASIKKQFESHIMALEQGKKGNNGSKALAQLDVLEKLASDETYVVQGRRRIARAWITLSENELQKRKLASSKKWYRKALALQPDLPELKILGEALQEAGVQKTAEQKDSQAFSIARQENTRKAYWEYLSRCAPVCRYRASATKALARLAPRNRVFQDRLADGSLGPEMVMIPAGHFMMGSPLSERGRYKDEARHLVQIKKPFAIGKYEVMFHEYDRFAAASGRVRPGDNGWGRGRRPVINVSWQDTKTYADWLSKQTKHRYRLPTEAEWEYAIRAGVKSSRYWGNDPDEGCLYANAADLDGKELYVGWPAMKCRDGYIYTAPVGTYHSNNFGLHDMAGNVLEWTCTLYDEQYRAPIQRCQEPTADRQFVIRGGSWNDEPRSIRSAERHRDDPQDQNYSLGFRLVRELP</sequence>
<name>A0A2G6PFP4_9GAMM</name>